<organism evidence="9 10">
    <name type="scientific">Saccharothrix espanaensis (strain ATCC 51144 / DSM 44229 / JCM 9112 / NBRC 15066 / NRRL 15764)</name>
    <dbReference type="NCBI Taxonomy" id="1179773"/>
    <lineage>
        <taxon>Bacteria</taxon>
        <taxon>Bacillati</taxon>
        <taxon>Actinomycetota</taxon>
        <taxon>Actinomycetes</taxon>
        <taxon>Pseudonocardiales</taxon>
        <taxon>Pseudonocardiaceae</taxon>
        <taxon>Saccharothrix</taxon>
    </lineage>
</organism>
<reference evidence="9 10" key="1">
    <citation type="journal article" date="2012" name="BMC Genomics">
        <title>Complete genome sequence of Saccharothrix espanaensis DSM 44229T and comparison to the other completely sequenced Pseudonocardiaceae.</title>
        <authorList>
            <person name="Strobel T."/>
            <person name="Al-Dilaimi A."/>
            <person name="Blom J."/>
            <person name="Gessner A."/>
            <person name="Kalinowski J."/>
            <person name="Luzhetska M."/>
            <person name="Puhler A."/>
            <person name="Szczepanowski R."/>
            <person name="Bechthold A."/>
            <person name="Ruckert C."/>
        </authorList>
    </citation>
    <scope>NUCLEOTIDE SEQUENCE [LARGE SCALE GENOMIC DNA]</scope>
    <source>
        <strain evidence="10">ATCC 51144 / DSM 44229 / JCM 9112 / NBRC 15066 / NRRL 15764</strain>
    </source>
</reference>
<feature type="domain" description="Tyr recombinase" evidence="7">
    <location>
        <begin position="328"/>
        <end position="523"/>
    </location>
</feature>
<evidence type="ECO:0000256" key="1">
    <source>
        <dbReference type="ARBA" id="ARBA00008857"/>
    </source>
</evidence>
<dbReference type="InterPro" id="IPR044068">
    <property type="entry name" value="CB"/>
</dbReference>
<dbReference type="GO" id="GO:0003677">
    <property type="term" value="F:DNA binding"/>
    <property type="evidence" value="ECO:0007669"/>
    <property type="project" value="UniProtKB-UniRule"/>
</dbReference>
<proteinExistence type="inferred from homology"/>
<gene>
    <name evidence="9" type="ordered locus">BN6_28700</name>
</gene>
<dbReference type="HOGENOM" id="CLU_027562_17_5_11"/>
<dbReference type="Pfam" id="PF00589">
    <property type="entry name" value="Phage_integrase"/>
    <property type="match status" value="1"/>
</dbReference>
<dbReference type="CDD" id="cd01189">
    <property type="entry name" value="INT_ICEBs1_C_like"/>
    <property type="match status" value="1"/>
</dbReference>
<feature type="domain" description="Core-binding (CB)" evidence="8">
    <location>
        <begin position="228"/>
        <end position="307"/>
    </location>
</feature>
<evidence type="ECO:0000256" key="5">
    <source>
        <dbReference type="PROSITE-ProRule" id="PRU01248"/>
    </source>
</evidence>
<feature type="region of interest" description="Disordered" evidence="6">
    <location>
        <begin position="44"/>
        <end position="64"/>
    </location>
</feature>
<dbReference type="EMBL" id="HE804045">
    <property type="protein sequence ID" value="CCH30179.1"/>
    <property type="molecule type" value="Genomic_DNA"/>
</dbReference>
<feature type="region of interest" description="Disordered" evidence="6">
    <location>
        <begin position="93"/>
        <end position="126"/>
    </location>
</feature>
<protein>
    <recommendedName>
        <fullName evidence="11">Integrase family protein</fullName>
    </recommendedName>
</protein>
<keyword evidence="10" id="KW-1185">Reference proteome</keyword>
<dbReference type="GO" id="GO:0006310">
    <property type="term" value="P:DNA recombination"/>
    <property type="evidence" value="ECO:0007669"/>
    <property type="project" value="UniProtKB-KW"/>
</dbReference>
<keyword evidence="3 5" id="KW-0238">DNA-binding</keyword>
<evidence type="ECO:0000256" key="4">
    <source>
        <dbReference type="ARBA" id="ARBA00023172"/>
    </source>
</evidence>
<accession>K0JZV0</accession>
<evidence type="ECO:0000313" key="9">
    <source>
        <dbReference type="EMBL" id="CCH30179.1"/>
    </source>
</evidence>
<dbReference type="Proteomes" id="UP000006281">
    <property type="component" value="Chromosome"/>
</dbReference>
<sequence length="541" mass="61144">MSRVRRRSPRPLHSRRSAWTTPTVIACSPLPLHLRCPATCPNRWHRSRRPRPRPRSSRPRPGCCTPPPRPPGCWRCGSRGCVGWRDGARSRARSWASTCGSPTRTCVPSSNGDPDPPEGTARPGTKTTTRIYGAGWPEHISVALQRIWSVTVRPPSSTTADGHTEEEEYVMGWVEKRGDGFRVRYRLPDGSLFTENGFDTREEAENRIRDVESDQRRGKFVDPRLAQTRFGDWVREWVQAHDVSAVTWATYDSHLRNHILPRFADPELGDITRMTIKVWAKQLRRELSERSVDDVVNLLSRIMGEAVDEELIGANPCRKLRLATGDQPERPHATAAQIAGLADRVSPGNAALIVTAAYTGMRWGELTGLQWTRVDTANREIRIDGKDGALHEVGGKLTLGPPKTPASVRTVHLPRFLADLLDDHHDRHPTARFVFTGGDGALHRRSNFRRRVWLPALRGDTATGRPRINPDMHFHDLRHTHKTWLIEDGVPEVLQHKRIGHKFHGVMGVYSHVTRPMIDAMLAGLQYRWEQTREQTGSTNP</sequence>
<dbReference type="Pfam" id="PF14659">
    <property type="entry name" value="Phage_int_SAM_3"/>
    <property type="match status" value="1"/>
</dbReference>
<dbReference type="AlphaFoldDB" id="K0JZV0"/>
<comment type="similarity">
    <text evidence="1">Belongs to the 'phage' integrase family.</text>
</comment>
<dbReference type="Gene3D" id="1.10.443.10">
    <property type="entry name" value="Intergrase catalytic core"/>
    <property type="match status" value="1"/>
</dbReference>
<dbReference type="PROSITE" id="PS51900">
    <property type="entry name" value="CB"/>
    <property type="match status" value="1"/>
</dbReference>
<evidence type="ECO:0000259" key="8">
    <source>
        <dbReference type="PROSITE" id="PS51900"/>
    </source>
</evidence>
<dbReference type="InterPro" id="IPR050808">
    <property type="entry name" value="Phage_Integrase"/>
</dbReference>
<dbReference type="eggNOG" id="COG0582">
    <property type="taxonomic scope" value="Bacteria"/>
</dbReference>
<keyword evidence="2" id="KW-0229">DNA integration</keyword>
<evidence type="ECO:0000256" key="2">
    <source>
        <dbReference type="ARBA" id="ARBA00022908"/>
    </source>
</evidence>
<evidence type="ECO:0000256" key="3">
    <source>
        <dbReference type="ARBA" id="ARBA00023125"/>
    </source>
</evidence>
<feature type="compositionally biased region" description="Polar residues" evidence="6">
    <location>
        <begin position="95"/>
        <end position="112"/>
    </location>
</feature>
<name>K0JZV0_SACES</name>
<dbReference type="PANTHER" id="PTHR30629:SF2">
    <property type="entry name" value="PROPHAGE INTEGRASE INTS-RELATED"/>
    <property type="match status" value="1"/>
</dbReference>
<keyword evidence="4" id="KW-0233">DNA recombination</keyword>
<evidence type="ECO:0000259" key="7">
    <source>
        <dbReference type="PROSITE" id="PS51898"/>
    </source>
</evidence>
<dbReference type="InterPro" id="IPR013762">
    <property type="entry name" value="Integrase-like_cat_sf"/>
</dbReference>
<dbReference type="PATRIC" id="fig|1179773.3.peg.2868"/>
<feature type="compositionally biased region" description="Basic residues" evidence="6">
    <location>
        <begin position="44"/>
        <end position="58"/>
    </location>
</feature>
<dbReference type="PROSITE" id="PS51898">
    <property type="entry name" value="TYR_RECOMBINASE"/>
    <property type="match status" value="1"/>
</dbReference>
<dbReference type="Gene3D" id="1.10.150.130">
    <property type="match status" value="1"/>
</dbReference>
<evidence type="ECO:0008006" key="11">
    <source>
        <dbReference type="Google" id="ProtNLM"/>
    </source>
</evidence>
<dbReference type="PROSITE" id="PS51257">
    <property type="entry name" value="PROKAR_LIPOPROTEIN"/>
    <property type="match status" value="1"/>
</dbReference>
<dbReference type="PANTHER" id="PTHR30629">
    <property type="entry name" value="PROPHAGE INTEGRASE"/>
    <property type="match status" value="1"/>
</dbReference>
<dbReference type="InterPro" id="IPR002104">
    <property type="entry name" value="Integrase_catalytic"/>
</dbReference>
<dbReference type="InterPro" id="IPR010998">
    <property type="entry name" value="Integrase_recombinase_N"/>
</dbReference>
<dbReference type="SUPFAM" id="SSF56349">
    <property type="entry name" value="DNA breaking-rejoining enzymes"/>
    <property type="match status" value="1"/>
</dbReference>
<dbReference type="KEGG" id="sesp:BN6_28700"/>
<dbReference type="InterPro" id="IPR004107">
    <property type="entry name" value="Integrase_SAM-like_N"/>
</dbReference>
<evidence type="ECO:0000313" key="10">
    <source>
        <dbReference type="Proteomes" id="UP000006281"/>
    </source>
</evidence>
<dbReference type="STRING" id="1179773.BN6_28700"/>
<dbReference type="GO" id="GO:0015074">
    <property type="term" value="P:DNA integration"/>
    <property type="evidence" value="ECO:0007669"/>
    <property type="project" value="UniProtKB-KW"/>
</dbReference>
<evidence type="ECO:0000256" key="6">
    <source>
        <dbReference type="SAM" id="MobiDB-lite"/>
    </source>
</evidence>
<dbReference type="InterPro" id="IPR011010">
    <property type="entry name" value="DNA_brk_join_enz"/>
</dbReference>